<dbReference type="Pfam" id="PF01822">
    <property type="entry name" value="WSC"/>
    <property type="match status" value="1"/>
</dbReference>
<dbReference type="EMBL" id="JPOX01000009">
    <property type="protein sequence ID" value="KFX49637.1"/>
    <property type="molecule type" value="Genomic_DNA"/>
</dbReference>
<evidence type="ECO:0000256" key="2">
    <source>
        <dbReference type="SAM" id="SignalP"/>
    </source>
</evidence>
<evidence type="ECO:0000256" key="1">
    <source>
        <dbReference type="SAM" id="MobiDB-lite"/>
    </source>
</evidence>
<comment type="caution">
    <text evidence="4">The sequence shown here is derived from an EMBL/GenBank/DDBJ whole genome shotgun (WGS) entry which is preliminary data.</text>
</comment>
<keyword evidence="2" id="KW-0732">Signal</keyword>
<feature type="region of interest" description="Disordered" evidence="1">
    <location>
        <begin position="175"/>
        <end position="204"/>
    </location>
</feature>
<evidence type="ECO:0000313" key="4">
    <source>
        <dbReference type="EMBL" id="KFX49637.1"/>
    </source>
</evidence>
<sequence length="230" mass="23363">MLRSTLFLIAATSVSALELGCFTDRSETLSNFVNNGFYVFQSMGYCQQACDSMGHSYYALKGTDCWCGDAIPPISDMVDHSNCDISCAGYVKQNCGGAHAFEVYVSGSDATIHSIISAYSGAATVPATFVASDSITILATATTASSESPSPSASDSLVPTTAAVTSAAATTTTASSSYSSSSFPSSSSSTVVVPSPTSSRTSVPTGAAAAVNVQIGFGLMAGLMALMFAL</sequence>
<feature type="chain" id="PRO_5001888346" evidence="2">
    <location>
        <begin position="17"/>
        <end position="230"/>
    </location>
</feature>
<dbReference type="PROSITE" id="PS51212">
    <property type="entry name" value="WSC"/>
    <property type="match status" value="1"/>
</dbReference>
<gene>
    <name evidence="4" type="ORF">GQ26_0092340</name>
</gene>
<feature type="signal peptide" evidence="2">
    <location>
        <begin position="1"/>
        <end position="16"/>
    </location>
</feature>
<protein>
    <submittedName>
        <fullName evidence="4">Cell wall integrity and stress response component 2</fullName>
    </submittedName>
</protein>
<feature type="domain" description="WSC" evidence="3">
    <location>
        <begin position="15"/>
        <end position="107"/>
    </location>
</feature>
<dbReference type="HOGENOM" id="CLU_1205132_0_0_1"/>
<name>A0A093VAR7_TALMA</name>
<dbReference type="AlphaFoldDB" id="A0A093VAR7"/>
<reference evidence="4" key="1">
    <citation type="journal article" date="2014" name="PLoS Genet.">
        <title>Signature Gene Expression Reveals Novel Clues to the Molecular Mechanisms of Dimorphic Transition in Penicillium marneffei.</title>
        <authorList>
            <person name="Yang E."/>
            <person name="Wang G."/>
            <person name="Cai J."/>
            <person name="Woo P.C."/>
            <person name="Lau S.K."/>
            <person name="Yuen K.-Y."/>
            <person name="Chow W.-N."/>
            <person name="Lin X."/>
        </authorList>
    </citation>
    <scope>NUCLEOTIDE SEQUENCE [LARGE SCALE GENOMIC DNA]</scope>
    <source>
        <strain evidence="4">PM1</strain>
    </source>
</reference>
<evidence type="ECO:0000259" key="3">
    <source>
        <dbReference type="PROSITE" id="PS51212"/>
    </source>
</evidence>
<dbReference type="eggNOG" id="KOG4157">
    <property type="taxonomic scope" value="Eukaryota"/>
</dbReference>
<accession>A0A093VAR7</accession>
<organism evidence="4">
    <name type="scientific">Talaromyces marneffei PM1</name>
    <dbReference type="NCBI Taxonomy" id="1077442"/>
    <lineage>
        <taxon>Eukaryota</taxon>
        <taxon>Fungi</taxon>
        <taxon>Dikarya</taxon>
        <taxon>Ascomycota</taxon>
        <taxon>Pezizomycotina</taxon>
        <taxon>Eurotiomycetes</taxon>
        <taxon>Eurotiomycetidae</taxon>
        <taxon>Eurotiales</taxon>
        <taxon>Trichocomaceae</taxon>
        <taxon>Talaromyces</taxon>
        <taxon>Talaromyces sect. Talaromyces</taxon>
    </lineage>
</organism>
<dbReference type="SMART" id="SM00321">
    <property type="entry name" value="WSC"/>
    <property type="match status" value="1"/>
</dbReference>
<dbReference type="InterPro" id="IPR002889">
    <property type="entry name" value="WSC_carb-bd"/>
</dbReference>
<proteinExistence type="predicted"/>